<dbReference type="KEGG" id="otr:OTERR_12210"/>
<comment type="catalytic activity">
    <reaction evidence="4">
        <text>uridine(1911/1915/1917) in 23S rRNA = pseudouridine(1911/1915/1917) in 23S rRNA</text>
        <dbReference type="Rhea" id="RHEA:42524"/>
        <dbReference type="Rhea" id="RHEA-COMP:10097"/>
        <dbReference type="Rhea" id="RHEA-COMP:10098"/>
        <dbReference type="ChEBI" id="CHEBI:65314"/>
        <dbReference type="ChEBI" id="CHEBI:65315"/>
        <dbReference type="EC" id="5.4.99.23"/>
    </reaction>
</comment>
<protein>
    <recommendedName>
        <fullName evidence="8">Pseudouridine synthase</fullName>
        <ecNumber evidence="8">5.4.99.-</ecNumber>
    </recommendedName>
</protein>
<dbReference type="InterPro" id="IPR036986">
    <property type="entry name" value="S4_RNA-bd_sf"/>
</dbReference>
<dbReference type="FunFam" id="3.30.2350.10:FF:000006">
    <property type="entry name" value="Pseudouridine synthase"/>
    <property type="match status" value="1"/>
</dbReference>
<dbReference type="AlphaFoldDB" id="A0A5C1E912"/>
<keyword evidence="3 8" id="KW-0413">Isomerase</keyword>
<evidence type="ECO:0000313" key="11">
    <source>
        <dbReference type="Proteomes" id="UP000323671"/>
    </source>
</evidence>
<dbReference type="PROSITE" id="PS50889">
    <property type="entry name" value="S4"/>
    <property type="match status" value="1"/>
</dbReference>
<evidence type="ECO:0000256" key="1">
    <source>
        <dbReference type="ARBA" id="ARBA00010876"/>
    </source>
</evidence>
<dbReference type="NCBIfam" id="NF008385">
    <property type="entry name" value="PRK11180.1"/>
    <property type="match status" value="1"/>
</dbReference>
<evidence type="ECO:0000256" key="2">
    <source>
        <dbReference type="ARBA" id="ARBA00022884"/>
    </source>
</evidence>
<dbReference type="CDD" id="cd02869">
    <property type="entry name" value="PseudoU_synth_RluA_like"/>
    <property type="match status" value="1"/>
</dbReference>
<dbReference type="Gene3D" id="3.30.2350.10">
    <property type="entry name" value="Pseudouridine synthase"/>
    <property type="match status" value="1"/>
</dbReference>
<evidence type="ECO:0000256" key="6">
    <source>
        <dbReference type="PIRSR" id="PIRSR606225-1"/>
    </source>
</evidence>
<name>A0A5C1E912_9RHOO</name>
<dbReference type="GO" id="GO:0160140">
    <property type="term" value="F:23S rRNA pseudouridine(1911/1915/1917) synthase activity"/>
    <property type="evidence" value="ECO:0007669"/>
    <property type="project" value="UniProtKB-EC"/>
</dbReference>
<reference evidence="10 11" key="1">
    <citation type="submission" date="2017-07" db="EMBL/GenBank/DDBJ databases">
        <title>Complete genome sequence of Oryzomicrobium terrae TPP412.</title>
        <authorList>
            <person name="Chiu L.-W."/>
            <person name="Lo K.-J."/>
            <person name="Tsai Y.-M."/>
            <person name="Lin S.-S."/>
            <person name="Kuo C.-H."/>
            <person name="Liu C.-T."/>
        </authorList>
    </citation>
    <scope>NUCLEOTIDE SEQUENCE [LARGE SCALE GENOMIC DNA]</scope>
    <source>
        <strain evidence="10 11">TPP412</strain>
    </source>
</reference>
<keyword evidence="2 7" id="KW-0694">RNA-binding</keyword>
<evidence type="ECO:0000256" key="5">
    <source>
        <dbReference type="ARBA" id="ARBA00056072"/>
    </source>
</evidence>
<dbReference type="InterPro" id="IPR020103">
    <property type="entry name" value="PsdUridine_synth_cat_dom_sf"/>
</dbReference>
<dbReference type="SUPFAM" id="SSF55174">
    <property type="entry name" value="Alpha-L RNA-binding motif"/>
    <property type="match status" value="1"/>
</dbReference>
<sequence length="382" mass="40347">MCSTRSTKLSLSENSRVPATVDAVETGQPIDDRGDYSAANGAAPFIAEDDDDALEPDDGGLFPPVAAARNLAPAAPLVIPAECAGLRLDQALAKMLPQHSRARLQGWIRDGLVSLDGAPVSEPKRKVRSGETVLLAEVPLPEQQAFAAEAIALDVVFEDEHLLVINKPAGLVVHPAAGNWSGTLLNALLYRYPGAALLPRAGIVHRLDKDTSGLMVVAKTLEAQTDLVRQLQARTVKRQYAALAKGGIAGGGTVNAPIGRHPSQRIKMAVVPGGKPAVTHYRVVEQLPGATLVECSLETGRTHQIRVHLAHIGHPLVGDPVYGSGQGKAVLPAAALAFPRQALHAWRLGLLHPASGQAQAWEAPLPDDFSQLLEALRGNDKT</sequence>
<feature type="active site" evidence="6">
    <location>
        <position position="208"/>
    </location>
</feature>
<dbReference type="SUPFAM" id="SSF55120">
    <property type="entry name" value="Pseudouridine synthase"/>
    <property type="match status" value="1"/>
</dbReference>
<dbReference type="InterPro" id="IPR002942">
    <property type="entry name" value="S4_RNA-bd"/>
</dbReference>
<dbReference type="EC" id="5.4.99.-" evidence="8"/>
<dbReference type="InterPro" id="IPR006224">
    <property type="entry name" value="PsdUridine_synth_RluA-like_CS"/>
</dbReference>
<dbReference type="Pfam" id="PF01479">
    <property type="entry name" value="S4"/>
    <property type="match status" value="1"/>
</dbReference>
<comment type="similarity">
    <text evidence="1 8">Belongs to the pseudouridine synthase RluA family.</text>
</comment>
<comment type="catalytic activity">
    <reaction evidence="8">
        <text>a uridine in RNA = a pseudouridine in RNA</text>
        <dbReference type="Rhea" id="RHEA:48348"/>
        <dbReference type="Rhea" id="RHEA-COMP:12068"/>
        <dbReference type="Rhea" id="RHEA-COMP:12069"/>
        <dbReference type="ChEBI" id="CHEBI:65314"/>
        <dbReference type="ChEBI" id="CHEBI:65315"/>
    </reaction>
</comment>
<proteinExistence type="inferred from homology"/>
<dbReference type="EMBL" id="CP022579">
    <property type="protein sequence ID" value="QEL64697.1"/>
    <property type="molecule type" value="Genomic_DNA"/>
</dbReference>
<evidence type="ECO:0000256" key="4">
    <source>
        <dbReference type="ARBA" id="ARBA00036882"/>
    </source>
</evidence>
<evidence type="ECO:0000259" key="9">
    <source>
        <dbReference type="SMART" id="SM00363"/>
    </source>
</evidence>
<organism evidence="10 11">
    <name type="scientific">Oryzomicrobium terrae</name>
    <dbReference type="NCBI Taxonomy" id="1735038"/>
    <lineage>
        <taxon>Bacteria</taxon>
        <taxon>Pseudomonadati</taxon>
        <taxon>Pseudomonadota</taxon>
        <taxon>Betaproteobacteria</taxon>
        <taxon>Rhodocyclales</taxon>
        <taxon>Rhodocyclaceae</taxon>
        <taxon>Oryzomicrobium</taxon>
    </lineage>
</organism>
<dbReference type="PROSITE" id="PS01129">
    <property type="entry name" value="PSI_RLU"/>
    <property type="match status" value="1"/>
</dbReference>
<evidence type="ECO:0000256" key="8">
    <source>
        <dbReference type="RuleBase" id="RU362028"/>
    </source>
</evidence>
<dbReference type="NCBIfam" id="TIGR00005">
    <property type="entry name" value="rluA_subfam"/>
    <property type="match status" value="1"/>
</dbReference>
<dbReference type="InterPro" id="IPR006225">
    <property type="entry name" value="PsdUridine_synth_RluC/D"/>
</dbReference>
<dbReference type="Pfam" id="PF00849">
    <property type="entry name" value="PseudoU_synth_2"/>
    <property type="match status" value="1"/>
</dbReference>
<dbReference type="Gene3D" id="3.10.290.10">
    <property type="entry name" value="RNA-binding S4 domain"/>
    <property type="match status" value="1"/>
</dbReference>
<dbReference type="PANTHER" id="PTHR21600:SF44">
    <property type="entry name" value="RIBOSOMAL LARGE SUBUNIT PSEUDOURIDINE SYNTHASE D"/>
    <property type="match status" value="1"/>
</dbReference>
<dbReference type="InterPro" id="IPR050188">
    <property type="entry name" value="RluA_PseudoU_synthase"/>
</dbReference>
<feature type="domain" description="RNA-binding S4" evidence="9">
    <location>
        <begin position="86"/>
        <end position="144"/>
    </location>
</feature>
<evidence type="ECO:0000256" key="3">
    <source>
        <dbReference type="ARBA" id="ARBA00023235"/>
    </source>
</evidence>
<dbReference type="SMART" id="SM00363">
    <property type="entry name" value="S4"/>
    <property type="match status" value="1"/>
</dbReference>
<dbReference type="Proteomes" id="UP000323671">
    <property type="component" value="Chromosome"/>
</dbReference>
<dbReference type="CDD" id="cd00165">
    <property type="entry name" value="S4"/>
    <property type="match status" value="1"/>
</dbReference>
<dbReference type="GO" id="GO:0003723">
    <property type="term" value="F:RNA binding"/>
    <property type="evidence" value="ECO:0007669"/>
    <property type="project" value="UniProtKB-KW"/>
</dbReference>
<accession>A0A5C1E912</accession>
<dbReference type="InterPro" id="IPR006145">
    <property type="entry name" value="PsdUridine_synth_RsuA/RluA"/>
</dbReference>
<comment type="function">
    <text evidence="5">Responsible for synthesis of pseudouridine from uracil at positions 1911, 1915 and 1917 in 23S ribosomal RNA.</text>
</comment>
<dbReference type="PANTHER" id="PTHR21600">
    <property type="entry name" value="MITOCHONDRIAL RNA PSEUDOURIDINE SYNTHASE"/>
    <property type="match status" value="1"/>
</dbReference>
<gene>
    <name evidence="10" type="primary">rluD</name>
    <name evidence="10" type="ORF">OTERR_12210</name>
</gene>
<evidence type="ECO:0000256" key="7">
    <source>
        <dbReference type="PROSITE-ProRule" id="PRU00182"/>
    </source>
</evidence>
<evidence type="ECO:0000313" key="10">
    <source>
        <dbReference type="EMBL" id="QEL64697.1"/>
    </source>
</evidence>
<keyword evidence="11" id="KW-1185">Reference proteome</keyword>
<dbReference type="GO" id="GO:0000455">
    <property type="term" value="P:enzyme-directed rRNA pseudouridine synthesis"/>
    <property type="evidence" value="ECO:0007669"/>
    <property type="project" value="TreeGrafter"/>
</dbReference>